<evidence type="ECO:0000313" key="3">
    <source>
        <dbReference type="EMBL" id="RQG91321.1"/>
    </source>
</evidence>
<evidence type="ECO:0000256" key="1">
    <source>
        <dbReference type="ARBA" id="ARBA00023002"/>
    </source>
</evidence>
<dbReference type="InterPro" id="IPR029041">
    <property type="entry name" value="FAD-linked_oxidoreductase-like"/>
</dbReference>
<evidence type="ECO:0000313" key="4">
    <source>
        <dbReference type="Proteomes" id="UP000273828"/>
    </source>
</evidence>
<evidence type="ECO:0000259" key="2">
    <source>
        <dbReference type="Pfam" id="PF01619"/>
    </source>
</evidence>
<sequence length="283" mass="31864">MIPPVAGRFIAGETPTEALEYARRRNAAGLDTMLNRLGSHHDDRESVRHDTAEYRELLRDLERVADDPAISVKPTQLGLEIDRSLFRDSLSEIVDRAVDRSVFVWLDMEEHWTVDPTLEASVDLAREHDGGVGVCLQADLKRTRADLERLAGDPLAVRLVKGGAYDRPSPIAYTDPDRRDRAYRALLEDAFDCMDDGIAVATHDPEMIARAVTLSDRHGTDFEIQMLMGVRPTAQRDLATRHDVRQFVPYGERWKRWALNRARRNLSFTARAIVSPIAPSGIG</sequence>
<dbReference type="Gene3D" id="3.20.20.220">
    <property type="match status" value="1"/>
</dbReference>
<gene>
    <name evidence="3" type="ORF">EA462_04885</name>
</gene>
<dbReference type="InterPro" id="IPR015659">
    <property type="entry name" value="Proline_oxidase"/>
</dbReference>
<dbReference type="Pfam" id="PF01619">
    <property type="entry name" value="Pro_dh"/>
    <property type="match status" value="1"/>
</dbReference>
<dbReference type="Proteomes" id="UP000273828">
    <property type="component" value="Unassembled WGS sequence"/>
</dbReference>
<comment type="caution">
    <text evidence="3">The sequence shown here is derived from an EMBL/GenBank/DDBJ whole genome shotgun (WGS) entry which is preliminary data.</text>
</comment>
<feature type="domain" description="Proline dehydrogenase" evidence="2">
    <location>
        <begin position="19"/>
        <end position="252"/>
    </location>
</feature>
<dbReference type="AlphaFoldDB" id="A0A3N6M7K4"/>
<dbReference type="SUPFAM" id="SSF51730">
    <property type="entry name" value="FAD-linked oxidoreductase"/>
    <property type="match status" value="1"/>
</dbReference>
<protein>
    <submittedName>
        <fullName evidence="3">Proline dehydrogenase</fullName>
    </submittedName>
</protein>
<reference evidence="3 4" key="1">
    <citation type="submission" date="2018-10" db="EMBL/GenBank/DDBJ databases">
        <title>Natrarchaeobius chitinivorans gen. nov., sp. nov., and Natrarchaeobius haloalkaliphilus sp. nov., alkaliphilic, chitin-utilizing haloarchaea from hypersaline alkaline lakes.</title>
        <authorList>
            <person name="Sorokin D.Y."/>
            <person name="Elcheninov A.G."/>
            <person name="Kostrikina N.A."/>
            <person name="Bale N.J."/>
            <person name="Sinninghe Damste J.S."/>
            <person name="Khijniak T.V."/>
            <person name="Kublanov I.V."/>
            <person name="Toshchakov S.V."/>
        </authorList>
    </citation>
    <scope>NUCLEOTIDE SEQUENCE [LARGE SCALE GENOMIC DNA]</scope>
    <source>
        <strain evidence="3 4">AArcht-Sl</strain>
    </source>
</reference>
<dbReference type="RefSeq" id="WP_124177448.1">
    <property type="nucleotide sequence ID" value="NZ_REFY01000002.1"/>
</dbReference>
<dbReference type="EMBL" id="REFY01000002">
    <property type="protein sequence ID" value="RQG91321.1"/>
    <property type="molecule type" value="Genomic_DNA"/>
</dbReference>
<keyword evidence="4" id="KW-1185">Reference proteome</keyword>
<dbReference type="GO" id="GO:0006562">
    <property type="term" value="P:L-proline catabolic process"/>
    <property type="evidence" value="ECO:0007669"/>
    <property type="project" value="InterPro"/>
</dbReference>
<dbReference type="InterPro" id="IPR002872">
    <property type="entry name" value="Proline_DH_dom"/>
</dbReference>
<dbReference type="GO" id="GO:0004657">
    <property type="term" value="F:proline dehydrogenase activity"/>
    <property type="evidence" value="ECO:0007669"/>
    <property type="project" value="InterPro"/>
</dbReference>
<accession>A0A3N6M7K4</accession>
<dbReference type="OrthoDB" id="8727at2157"/>
<organism evidence="3 4">
    <name type="scientific">Natrarchaeobius halalkaliphilus</name>
    <dbReference type="NCBI Taxonomy" id="1679091"/>
    <lineage>
        <taxon>Archaea</taxon>
        <taxon>Methanobacteriati</taxon>
        <taxon>Methanobacteriota</taxon>
        <taxon>Stenosarchaea group</taxon>
        <taxon>Halobacteria</taxon>
        <taxon>Halobacteriales</taxon>
        <taxon>Natrialbaceae</taxon>
        <taxon>Natrarchaeobius</taxon>
    </lineage>
</organism>
<name>A0A3N6M7K4_9EURY</name>
<dbReference type="PANTHER" id="PTHR13914:SF0">
    <property type="entry name" value="PROLINE DEHYDROGENASE 1, MITOCHONDRIAL"/>
    <property type="match status" value="1"/>
</dbReference>
<keyword evidence="1" id="KW-0560">Oxidoreductase</keyword>
<proteinExistence type="predicted"/>
<dbReference type="PANTHER" id="PTHR13914">
    <property type="entry name" value="PROLINE OXIDASE"/>
    <property type="match status" value="1"/>
</dbReference>